<dbReference type="InterPro" id="IPR035093">
    <property type="entry name" value="RelE/ParE_toxin_dom_sf"/>
</dbReference>
<proteinExistence type="predicted"/>
<dbReference type="EMBL" id="CXOK01000024">
    <property type="protein sequence ID" value="CTP85385.1"/>
    <property type="molecule type" value="Genomic_DNA"/>
</dbReference>
<dbReference type="Gene3D" id="3.30.2310.20">
    <property type="entry name" value="RelE-like"/>
    <property type="match status" value="1"/>
</dbReference>
<evidence type="ECO:0000313" key="3">
    <source>
        <dbReference type="Proteomes" id="UP000041247"/>
    </source>
</evidence>
<protein>
    <recommendedName>
        <fullName evidence="4">Type II toxin-antitoxin system RelE/ParE family toxin</fullName>
    </recommendedName>
</protein>
<accession>A0A0K2ZPT4</accession>
<reference evidence="2 3" key="1">
    <citation type="submission" date="2015-07" db="EMBL/GenBank/DDBJ databases">
        <authorList>
            <person name="Noorani M."/>
        </authorList>
    </citation>
    <scope>NUCLEOTIDE SEQUENCE [LARGE SCALE GENOMIC DNA]</scope>
    <source>
        <strain evidence="2">LMG728</strain>
    </source>
</reference>
<dbReference type="RefSeq" id="WP_212590177.1">
    <property type="nucleotide sequence ID" value="NZ_CP076250.1"/>
</dbReference>
<organism evidence="2 3">
    <name type="scientific">Xanthomonas graminis pv. poae</name>
    <dbReference type="NCBI Taxonomy" id="227946"/>
    <lineage>
        <taxon>Bacteria</taxon>
        <taxon>Pseudomonadati</taxon>
        <taxon>Pseudomonadota</taxon>
        <taxon>Gammaproteobacteria</taxon>
        <taxon>Lysobacterales</taxon>
        <taxon>Lysobacteraceae</taxon>
        <taxon>Xanthomonas</taxon>
        <taxon>Xanthomonas translucens group</taxon>
        <taxon>Xanthomonas graminis</taxon>
    </lineage>
</organism>
<evidence type="ECO:0000256" key="1">
    <source>
        <dbReference type="ARBA" id="ARBA00022649"/>
    </source>
</evidence>
<sequence length="101" mass="10932">MNIVWTEPAVLPCKPSATMSPTTAFSTPISSSIASDAAESLQAFPERGREVPEAGNPAVRELLFQSYRIIYRSHAAVVEILAIVHGARDLSLMPRPPWEAG</sequence>
<evidence type="ECO:0008006" key="4">
    <source>
        <dbReference type="Google" id="ProtNLM"/>
    </source>
</evidence>
<evidence type="ECO:0000313" key="2">
    <source>
        <dbReference type="EMBL" id="CTP85385.1"/>
    </source>
</evidence>
<gene>
    <name evidence="2" type="ORF">XTPLMG728_0868</name>
</gene>
<dbReference type="InterPro" id="IPR007712">
    <property type="entry name" value="RelE/ParE_toxin"/>
</dbReference>
<dbReference type="Pfam" id="PF05016">
    <property type="entry name" value="ParE_toxin"/>
    <property type="match status" value="1"/>
</dbReference>
<dbReference type="Proteomes" id="UP000041247">
    <property type="component" value="Unassembled WGS sequence"/>
</dbReference>
<name>A0A0K2ZPT4_9XANT</name>
<dbReference type="AlphaFoldDB" id="A0A0K2ZPT4"/>
<keyword evidence="1" id="KW-1277">Toxin-antitoxin system</keyword>